<evidence type="ECO:0000313" key="1">
    <source>
        <dbReference type="EMBL" id="ORY41396.1"/>
    </source>
</evidence>
<keyword evidence="2" id="KW-1185">Reference proteome</keyword>
<protein>
    <recommendedName>
        <fullName evidence="3">Cyanocobalamin reductase (cyanide-eliminating)</fullName>
    </recommendedName>
</protein>
<evidence type="ECO:0000313" key="2">
    <source>
        <dbReference type="Proteomes" id="UP000193642"/>
    </source>
</evidence>
<accession>A0A1Y2C372</accession>
<sequence>MNRTALRSFLADLNTAGLDLVFPFPAQTYNTTCLTSTANSQGNPLPPLPTFSRKSTLSLLVANTKHLWPIFLSYYKSSPSARAATDPLDDYIDSTITTLLKTHFPSTPATTRYTHDTGDRFVHFQRLAHHIGFAHYNPTLFLSVHEQYGPWFAFRALVVLDIEFEENVWDDMLITKPTHIPPLDPVPDQLEAVKFHMDRFFAAAQGYDNRAHENHVHLIAARDASTKDSARHYRYSDDQIRYHYTKDVSVLDRK</sequence>
<gene>
    <name evidence="1" type="ORF">BCR33DRAFT_719000</name>
</gene>
<reference evidence="1 2" key="1">
    <citation type="submission" date="2016-07" db="EMBL/GenBank/DDBJ databases">
        <title>Pervasive Adenine N6-methylation of Active Genes in Fungi.</title>
        <authorList>
            <consortium name="DOE Joint Genome Institute"/>
            <person name="Mondo S.J."/>
            <person name="Dannebaum R.O."/>
            <person name="Kuo R.C."/>
            <person name="Labutti K."/>
            <person name="Haridas S."/>
            <person name="Kuo A."/>
            <person name="Salamov A."/>
            <person name="Ahrendt S.R."/>
            <person name="Lipzen A."/>
            <person name="Sullivan W."/>
            <person name="Andreopoulos W.B."/>
            <person name="Clum A."/>
            <person name="Lindquist E."/>
            <person name="Daum C."/>
            <person name="Ramamoorthy G.K."/>
            <person name="Gryganskyi A."/>
            <person name="Culley D."/>
            <person name="Magnuson J.K."/>
            <person name="James T.Y."/>
            <person name="O'Malley M.A."/>
            <person name="Stajich J.E."/>
            <person name="Spatafora J.W."/>
            <person name="Visel A."/>
            <person name="Grigoriev I.V."/>
        </authorList>
    </citation>
    <scope>NUCLEOTIDE SEQUENCE [LARGE SCALE GENOMIC DNA]</scope>
    <source>
        <strain evidence="1 2">JEL800</strain>
    </source>
</reference>
<dbReference type="OrthoDB" id="409189at2759"/>
<dbReference type="Proteomes" id="UP000193642">
    <property type="component" value="Unassembled WGS sequence"/>
</dbReference>
<organism evidence="1 2">
    <name type="scientific">Rhizoclosmatium globosum</name>
    <dbReference type="NCBI Taxonomy" id="329046"/>
    <lineage>
        <taxon>Eukaryota</taxon>
        <taxon>Fungi</taxon>
        <taxon>Fungi incertae sedis</taxon>
        <taxon>Chytridiomycota</taxon>
        <taxon>Chytridiomycota incertae sedis</taxon>
        <taxon>Chytridiomycetes</taxon>
        <taxon>Chytridiales</taxon>
        <taxon>Chytriomycetaceae</taxon>
        <taxon>Rhizoclosmatium</taxon>
    </lineage>
</organism>
<evidence type="ECO:0008006" key="3">
    <source>
        <dbReference type="Google" id="ProtNLM"/>
    </source>
</evidence>
<name>A0A1Y2C372_9FUNG</name>
<dbReference type="EMBL" id="MCGO01000032">
    <property type="protein sequence ID" value="ORY41396.1"/>
    <property type="molecule type" value="Genomic_DNA"/>
</dbReference>
<proteinExistence type="predicted"/>
<comment type="caution">
    <text evidence="1">The sequence shown here is derived from an EMBL/GenBank/DDBJ whole genome shotgun (WGS) entry which is preliminary data.</text>
</comment>
<dbReference type="AlphaFoldDB" id="A0A1Y2C372"/>